<protein>
    <recommendedName>
        <fullName evidence="1">Reverse transcriptase domain-containing protein</fullName>
    </recommendedName>
</protein>
<evidence type="ECO:0000259" key="1">
    <source>
        <dbReference type="Pfam" id="PF00078"/>
    </source>
</evidence>
<dbReference type="STRING" id="4097.A0A1S3XFI4"/>
<dbReference type="AlphaFoldDB" id="A0A1S3XFI4"/>
<gene>
    <name evidence="2" type="primary">LOC107764476</name>
</gene>
<dbReference type="Pfam" id="PF00078">
    <property type="entry name" value="RVT_1"/>
    <property type="match status" value="1"/>
</dbReference>
<evidence type="ECO:0000313" key="2">
    <source>
        <dbReference type="RefSeq" id="XP_016438529.1"/>
    </source>
</evidence>
<dbReference type="KEGG" id="nta:107764476"/>
<proteinExistence type="predicted"/>
<sequence>MTTNCIREAAREVLGVSKGFSGGHKGDWWWNEDVQGKKAKKAACLKLVESIDEVEKKANREWYKKAKKEAKLEVTAAKTAAFGRLYEELGDKGGDKKQYMLAKVRERKARDLDQIRCIKDEEGIVLLEEVQIRRRWQSYFHKLLNEEGDMSIVLGDLEYSERHRDFGYCRRIRVGEVEGAMHRMSRGRAIEPDEIPDEENARGVEVEYDDGDIQNCNNYRGIKLLSHTMKVWERVIEGRMRSVSISDNQFGFMPGRSTTEAIHFVRRLVEQYMAMKKDLHMVFIDLEKAYDKV</sequence>
<feature type="domain" description="Reverse transcriptase" evidence="1">
    <location>
        <begin position="216"/>
        <end position="293"/>
    </location>
</feature>
<dbReference type="RefSeq" id="XP_016438529.1">
    <property type="nucleotide sequence ID" value="XM_016583043.1"/>
</dbReference>
<dbReference type="InterPro" id="IPR000477">
    <property type="entry name" value="RT_dom"/>
</dbReference>
<dbReference type="OrthoDB" id="7763606at2759"/>
<reference evidence="2" key="1">
    <citation type="submission" date="2025-08" db="UniProtKB">
        <authorList>
            <consortium name="RefSeq"/>
        </authorList>
    </citation>
    <scope>IDENTIFICATION</scope>
</reference>
<name>A0A1S3XFI4_TOBAC</name>
<dbReference type="PANTHER" id="PTHR47510">
    <property type="entry name" value="REVERSE TRANSCRIPTASE DOMAIN-CONTAINING PROTEIN"/>
    <property type="match status" value="1"/>
</dbReference>
<accession>A0A1S3XFI4</accession>
<dbReference type="PaxDb" id="4097-A0A1S3XFI4"/>
<organism evidence="2">
    <name type="scientific">Nicotiana tabacum</name>
    <name type="common">Common tobacco</name>
    <dbReference type="NCBI Taxonomy" id="4097"/>
    <lineage>
        <taxon>Eukaryota</taxon>
        <taxon>Viridiplantae</taxon>
        <taxon>Streptophyta</taxon>
        <taxon>Embryophyta</taxon>
        <taxon>Tracheophyta</taxon>
        <taxon>Spermatophyta</taxon>
        <taxon>Magnoliopsida</taxon>
        <taxon>eudicotyledons</taxon>
        <taxon>Gunneridae</taxon>
        <taxon>Pentapetalae</taxon>
        <taxon>asterids</taxon>
        <taxon>lamiids</taxon>
        <taxon>Solanales</taxon>
        <taxon>Solanaceae</taxon>
        <taxon>Nicotianoideae</taxon>
        <taxon>Nicotianeae</taxon>
        <taxon>Nicotiana</taxon>
    </lineage>
</organism>
<dbReference type="PANTHER" id="PTHR47510:SF3">
    <property type="entry name" value="ENDO_EXONUCLEASE_PHOSPHATASE DOMAIN-CONTAINING PROTEIN"/>
    <property type="match status" value="1"/>
</dbReference>